<dbReference type="Gene3D" id="3.40.50.10140">
    <property type="entry name" value="Toll/interleukin-1 receptor homology (TIR) domain"/>
    <property type="match status" value="1"/>
</dbReference>
<dbReference type="InterPro" id="IPR000157">
    <property type="entry name" value="TIR_dom"/>
</dbReference>
<dbReference type="STRING" id="178356.SAMN05216269_11447"/>
<gene>
    <name evidence="2" type="ORF">SAMN05216269_11447</name>
</gene>
<name>A0A1M7P736_9FLAO</name>
<reference evidence="3" key="1">
    <citation type="submission" date="2016-11" db="EMBL/GenBank/DDBJ databases">
        <authorList>
            <person name="Varghese N."/>
            <person name="Submissions S."/>
        </authorList>
    </citation>
    <scope>NUCLEOTIDE SEQUENCE [LARGE SCALE GENOMIC DNA]</scope>
    <source>
        <strain evidence="3">CGMCC 1.2749</strain>
    </source>
</reference>
<dbReference type="Pfam" id="PF13676">
    <property type="entry name" value="TIR_2"/>
    <property type="match status" value="1"/>
</dbReference>
<accession>A0A1M7P736</accession>
<dbReference type="Proteomes" id="UP000184092">
    <property type="component" value="Unassembled WGS sequence"/>
</dbReference>
<feature type="domain" description="TIR" evidence="1">
    <location>
        <begin position="31"/>
        <end position="115"/>
    </location>
</feature>
<dbReference type="EMBL" id="FRCL01000014">
    <property type="protein sequence ID" value="SHN12468.1"/>
    <property type="molecule type" value="Genomic_DNA"/>
</dbReference>
<dbReference type="InterPro" id="IPR035897">
    <property type="entry name" value="Toll_tir_struct_dom_sf"/>
</dbReference>
<evidence type="ECO:0000259" key="1">
    <source>
        <dbReference type="Pfam" id="PF13676"/>
    </source>
</evidence>
<dbReference type="AlphaFoldDB" id="A0A1M7P736"/>
<evidence type="ECO:0000313" key="2">
    <source>
        <dbReference type="EMBL" id="SHN12468.1"/>
    </source>
</evidence>
<dbReference type="OrthoDB" id="9810385at2"/>
<organism evidence="2 3">
    <name type="scientific">Flavobacterium xinjiangense</name>
    <dbReference type="NCBI Taxonomy" id="178356"/>
    <lineage>
        <taxon>Bacteria</taxon>
        <taxon>Pseudomonadati</taxon>
        <taxon>Bacteroidota</taxon>
        <taxon>Flavobacteriia</taxon>
        <taxon>Flavobacteriales</taxon>
        <taxon>Flavobacteriaceae</taxon>
        <taxon>Flavobacterium</taxon>
    </lineage>
</organism>
<proteinExistence type="predicted"/>
<dbReference type="SUPFAM" id="SSF52200">
    <property type="entry name" value="Toll/Interleukin receptor TIR domain"/>
    <property type="match status" value="1"/>
</dbReference>
<dbReference type="RefSeq" id="WP_084538363.1">
    <property type="nucleotide sequence ID" value="NZ_FRCL01000014.1"/>
</dbReference>
<sequence>MKGFNKASMLESISWELERMKKISISNRPCVFLSHKKEDKQACREIAKYLSKAEIDYYLDEEDTGLQSAASANDPYLITESIKKGIRESSHMLCVVSEKTFQSNWIPFEVGYGHAAIIDKAMIEKSRDQKIKLSILTLKEISERSLPDFMKVGYQIRGTISLNKYISELTNESESKLINENRLQSKSYSFSTHVLDNYLNWEK</sequence>
<keyword evidence="3" id="KW-1185">Reference proteome</keyword>
<dbReference type="GO" id="GO:0007165">
    <property type="term" value="P:signal transduction"/>
    <property type="evidence" value="ECO:0007669"/>
    <property type="project" value="InterPro"/>
</dbReference>
<protein>
    <submittedName>
        <fullName evidence="2">TIR domain-containing protein</fullName>
    </submittedName>
</protein>
<evidence type="ECO:0000313" key="3">
    <source>
        <dbReference type="Proteomes" id="UP000184092"/>
    </source>
</evidence>